<dbReference type="Pfam" id="PF07786">
    <property type="entry name" value="HGSNAT_cat"/>
    <property type="match status" value="1"/>
</dbReference>
<evidence type="ECO:0000313" key="4">
    <source>
        <dbReference type="Proteomes" id="UP000186002"/>
    </source>
</evidence>
<evidence type="ECO:0000313" key="3">
    <source>
        <dbReference type="EMBL" id="SHM28144.1"/>
    </source>
</evidence>
<dbReference type="RefSeq" id="WP_073013063.1">
    <property type="nucleotide sequence ID" value="NZ_FRBW01000002.1"/>
</dbReference>
<feature type="transmembrane region" description="Helical" evidence="1">
    <location>
        <begin position="103"/>
        <end position="120"/>
    </location>
</feature>
<accession>A0A1M7HI62</accession>
<feature type="transmembrane region" description="Helical" evidence="1">
    <location>
        <begin position="127"/>
        <end position="149"/>
    </location>
</feature>
<protein>
    <submittedName>
        <fullName evidence="3">Uncharacterized membrane protein</fullName>
    </submittedName>
</protein>
<dbReference type="STRING" id="735517.SAMN05444272_2233"/>
<dbReference type="Proteomes" id="UP000186002">
    <property type="component" value="Unassembled WGS sequence"/>
</dbReference>
<dbReference type="OrthoDB" id="9807591at2"/>
<keyword evidence="1" id="KW-0472">Membrane</keyword>
<evidence type="ECO:0000256" key="1">
    <source>
        <dbReference type="SAM" id="Phobius"/>
    </source>
</evidence>
<proteinExistence type="predicted"/>
<sequence>MTSRRIGVLDAARGAALVAMVIYHLSWDLSWFGHVDWAVSSDPDWKAFAASIAGSFLFLSGIGLALAHRNGIRWRAFWIREAKVALAACAVSLATWFAFGDSFVRFGILHSIAASSLIALPFLPAPAFLSIAAAAVIGTAPLWASSTAFDGQLLLWTGLGQPDYGSVDYVPIAPWTGLVLLGLGLSRLALQLKPGLFEARSSVAAGEAPKQNRAIGALATFGRYSLPVYLIHQPLLYGLVWSFTALGIAPDRSEALFVRDCSRACAATFGDQTACNSSCSCTLDAAKSAGFWKDLVDSPNDSGLRAQLNDAYAICLRDTPSTPPATGSGN</sequence>
<feature type="transmembrane region" description="Helical" evidence="1">
    <location>
        <begin position="78"/>
        <end position="97"/>
    </location>
</feature>
<dbReference type="InterPro" id="IPR012429">
    <property type="entry name" value="HGSNAT_cat"/>
</dbReference>
<feature type="transmembrane region" description="Helical" evidence="1">
    <location>
        <begin position="169"/>
        <end position="190"/>
    </location>
</feature>
<feature type="transmembrane region" description="Helical" evidence="1">
    <location>
        <begin position="7"/>
        <end position="27"/>
    </location>
</feature>
<name>A0A1M7HI62_9HYPH</name>
<feature type="transmembrane region" description="Helical" evidence="1">
    <location>
        <begin position="47"/>
        <end position="66"/>
    </location>
</feature>
<organism evidence="3 4">
    <name type="scientific">Roseibium suaedae</name>
    <dbReference type="NCBI Taxonomy" id="735517"/>
    <lineage>
        <taxon>Bacteria</taxon>
        <taxon>Pseudomonadati</taxon>
        <taxon>Pseudomonadota</taxon>
        <taxon>Alphaproteobacteria</taxon>
        <taxon>Hyphomicrobiales</taxon>
        <taxon>Stappiaceae</taxon>
        <taxon>Roseibium</taxon>
    </lineage>
</organism>
<keyword evidence="1" id="KW-0812">Transmembrane</keyword>
<reference evidence="3 4" key="1">
    <citation type="submission" date="2016-11" db="EMBL/GenBank/DDBJ databases">
        <authorList>
            <person name="Jaros S."/>
            <person name="Januszkiewicz K."/>
            <person name="Wedrychowicz H."/>
        </authorList>
    </citation>
    <scope>NUCLEOTIDE SEQUENCE [LARGE SCALE GENOMIC DNA]</scope>
    <source>
        <strain evidence="3 4">DSM 22153</strain>
    </source>
</reference>
<dbReference type="AlphaFoldDB" id="A0A1M7HI62"/>
<dbReference type="EMBL" id="FRBW01000002">
    <property type="protein sequence ID" value="SHM28144.1"/>
    <property type="molecule type" value="Genomic_DNA"/>
</dbReference>
<evidence type="ECO:0000259" key="2">
    <source>
        <dbReference type="Pfam" id="PF07786"/>
    </source>
</evidence>
<keyword evidence="1" id="KW-1133">Transmembrane helix</keyword>
<gene>
    <name evidence="3" type="ORF">SAMN05444272_2233</name>
</gene>
<keyword evidence="4" id="KW-1185">Reference proteome</keyword>
<feature type="domain" description="Heparan-alpha-glucosaminide N-acetyltransferase catalytic" evidence="2">
    <location>
        <begin position="5"/>
        <end position="234"/>
    </location>
</feature>